<keyword evidence="3" id="KW-1185">Reference proteome</keyword>
<keyword evidence="1" id="KW-0812">Transmembrane</keyword>
<dbReference type="EMBL" id="JXJN01024580">
    <property type="status" value="NOT_ANNOTATED_CDS"/>
    <property type="molecule type" value="Genomic_DNA"/>
</dbReference>
<reference evidence="3" key="1">
    <citation type="submission" date="2015-01" db="EMBL/GenBank/DDBJ databases">
        <authorList>
            <person name="Aksoy S."/>
            <person name="Warren W."/>
            <person name="Wilson R.K."/>
        </authorList>
    </citation>
    <scope>NUCLEOTIDE SEQUENCE [LARGE SCALE GENOMIC DNA]</scope>
    <source>
        <strain evidence="3">IAEA</strain>
    </source>
</reference>
<evidence type="ECO:0000256" key="1">
    <source>
        <dbReference type="SAM" id="Phobius"/>
    </source>
</evidence>
<name>A0A1B0C2M6_9MUSC</name>
<keyword evidence="1" id="KW-1133">Transmembrane helix</keyword>
<keyword evidence="1" id="KW-0472">Membrane</keyword>
<organism evidence="2 3">
    <name type="scientific">Glossina palpalis gambiensis</name>
    <dbReference type="NCBI Taxonomy" id="67801"/>
    <lineage>
        <taxon>Eukaryota</taxon>
        <taxon>Metazoa</taxon>
        <taxon>Ecdysozoa</taxon>
        <taxon>Arthropoda</taxon>
        <taxon>Hexapoda</taxon>
        <taxon>Insecta</taxon>
        <taxon>Pterygota</taxon>
        <taxon>Neoptera</taxon>
        <taxon>Endopterygota</taxon>
        <taxon>Diptera</taxon>
        <taxon>Brachycera</taxon>
        <taxon>Muscomorpha</taxon>
        <taxon>Hippoboscoidea</taxon>
        <taxon>Glossinidae</taxon>
        <taxon>Glossina</taxon>
    </lineage>
</organism>
<reference evidence="2" key="2">
    <citation type="submission" date="2020-05" db="UniProtKB">
        <authorList>
            <consortium name="EnsemblMetazoa"/>
        </authorList>
    </citation>
    <scope>IDENTIFICATION</scope>
    <source>
        <strain evidence="2">IAEA</strain>
    </source>
</reference>
<evidence type="ECO:0000313" key="3">
    <source>
        <dbReference type="Proteomes" id="UP000092460"/>
    </source>
</evidence>
<dbReference type="EnsemblMetazoa" id="GPPI047479-RA">
    <property type="protein sequence ID" value="GPPI047479-PA"/>
    <property type="gene ID" value="GPPI047479"/>
</dbReference>
<evidence type="ECO:0000313" key="2">
    <source>
        <dbReference type="EnsemblMetazoa" id="GPPI047479-PA"/>
    </source>
</evidence>
<dbReference type="Proteomes" id="UP000092460">
    <property type="component" value="Unassembled WGS sequence"/>
</dbReference>
<dbReference type="VEuPathDB" id="VectorBase:GPPI047479"/>
<feature type="transmembrane region" description="Helical" evidence="1">
    <location>
        <begin position="12"/>
        <end position="33"/>
    </location>
</feature>
<proteinExistence type="predicted"/>
<protein>
    <submittedName>
        <fullName evidence="2">Uncharacterized protein</fullName>
    </submittedName>
</protein>
<dbReference type="PROSITE" id="PS51257">
    <property type="entry name" value="PROKAR_LIPOPROTEIN"/>
    <property type="match status" value="1"/>
</dbReference>
<accession>A0A1B0C2M6</accession>
<dbReference type="AlphaFoldDB" id="A0A1B0C2M6"/>
<sequence length="244" mass="27139">MSRSAHRSWSGAIWLSSTACRMPIFSVFFPMVAVKFDFETRQQTLRSEDQDSAVLHGPRFHLVAIIATSQRDFRWEDTEVHYWCTPHRNGPAQLCLMRSVHQISSEDSLTLLFDMATVCRTPHPPSPCSALENLSDLFDSCVIFIDIGVLRNGSGVLGASVSSVSVSPSQIISLRFNMTSSMMGIFLSTTPFSNPKNPSPSTRILSCSLCSRCIWFDVVLTARLYLSSSGANSNEKPMQLFTNQ</sequence>